<dbReference type="RefSeq" id="XP_022488452.1">
    <property type="nucleotide sequence ID" value="XM_022631508.1"/>
</dbReference>
<evidence type="ECO:0000313" key="3">
    <source>
        <dbReference type="Proteomes" id="UP000177622"/>
    </source>
</evidence>
<dbReference type="STRING" id="1835702.A0A1F5LIF9"/>
<dbReference type="Gene3D" id="3.30.560.10">
    <property type="entry name" value="Glucose Oxidase, domain 3"/>
    <property type="match status" value="1"/>
</dbReference>
<accession>A0A1F5LIF9</accession>
<comment type="caution">
    <text evidence="2">The sequence shown here is derived from an EMBL/GenBank/DDBJ whole genome shotgun (WGS) entry which is preliminary data.</text>
</comment>
<dbReference type="EMBL" id="LXJU01000008">
    <property type="protein sequence ID" value="OGE53013.1"/>
    <property type="molecule type" value="Genomic_DNA"/>
</dbReference>
<proteinExistence type="predicted"/>
<organism evidence="2 3">
    <name type="scientific">Penicillium arizonense</name>
    <dbReference type="NCBI Taxonomy" id="1835702"/>
    <lineage>
        <taxon>Eukaryota</taxon>
        <taxon>Fungi</taxon>
        <taxon>Dikarya</taxon>
        <taxon>Ascomycota</taxon>
        <taxon>Pezizomycotina</taxon>
        <taxon>Eurotiomycetes</taxon>
        <taxon>Eurotiomycetidae</taxon>
        <taxon>Eurotiales</taxon>
        <taxon>Aspergillaceae</taxon>
        <taxon>Penicillium</taxon>
    </lineage>
</organism>
<dbReference type="InterPro" id="IPR036188">
    <property type="entry name" value="FAD/NAD-bd_sf"/>
</dbReference>
<dbReference type="OrthoDB" id="269227at2759"/>
<protein>
    <recommendedName>
        <fullName evidence="1">Glucose-methanol-choline oxidoreductase N-terminal domain-containing protein</fullName>
    </recommendedName>
</protein>
<dbReference type="Pfam" id="PF00732">
    <property type="entry name" value="GMC_oxred_N"/>
    <property type="match status" value="1"/>
</dbReference>
<name>A0A1F5LIF9_PENAI</name>
<gene>
    <name evidence="2" type="ORF">PENARI_c008G07319</name>
</gene>
<evidence type="ECO:0000259" key="1">
    <source>
        <dbReference type="Pfam" id="PF00732"/>
    </source>
</evidence>
<dbReference type="SUPFAM" id="SSF51905">
    <property type="entry name" value="FAD/NAD(P)-binding domain"/>
    <property type="match status" value="1"/>
</dbReference>
<evidence type="ECO:0000313" key="2">
    <source>
        <dbReference type="EMBL" id="OGE53013.1"/>
    </source>
</evidence>
<dbReference type="GO" id="GO:0050660">
    <property type="term" value="F:flavin adenine dinucleotide binding"/>
    <property type="evidence" value="ECO:0007669"/>
    <property type="project" value="InterPro"/>
</dbReference>
<reference evidence="2 3" key="1">
    <citation type="journal article" date="2016" name="Sci. Rep.">
        <title>Penicillium arizonense, a new, genome sequenced fungal species, reveals a high chemical diversity in secreted metabolites.</title>
        <authorList>
            <person name="Grijseels S."/>
            <person name="Nielsen J.C."/>
            <person name="Randelovic M."/>
            <person name="Nielsen J."/>
            <person name="Nielsen K.F."/>
            <person name="Workman M."/>
            <person name="Frisvad J.C."/>
        </authorList>
    </citation>
    <scope>NUCLEOTIDE SEQUENCE [LARGE SCALE GENOMIC DNA]</scope>
    <source>
        <strain evidence="2 3">CBS 141311</strain>
    </source>
</reference>
<feature type="domain" description="Glucose-methanol-choline oxidoreductase N-terminal" evidence="1">
    <location>
        <begin position="10"/>
        <end position="66"/>
    </location>
</feature>
<dbReference type="InterPro" id="IPR000172">
    <property type="entry name" value="GMC_OxRdtase_N"/>
</dbReference>
<dbReference type="AlphaFoldDB" id="A0A1F5LIF9"/>
<dbReference type="GeneID" id="34576242"/>
<sequence length="184" mass="21138">MSRKDNHPGNVTIKTDTTVDKIIFRSRRMERASAVATLNSDGTSRIYHARTEIIISGGAYCSPIVFMFYETEKKGLTNVHHVYHDPNFDKTYEEWKTQKLGFLSTFPFGSFAFARLDERLKDEPLWKNTSRQPGRDPMGLTPSQPNIEFFSAECYGGPKQYDQFPVILTEKKTALFCLPTYSFL</sequence>
<dbReference type="GO" id="GO:0016614">
    <property type="term" value="F:oxidoreductase activity, acting on CH-OH group of donors"/>
    <property type="evidence" value="ECO:0007669"/>
    <property type="project" value="InterPro"/>
</dbReference>
<keyword evidence="3" id="KW-1185">Reference proteome</keyword>
<dbReference type="Proteomes" id="UP000177622">
    <property type="component" value="Unassembled WGS sequence"/>
</dbReference>